<evidence type="ECO:0000256" key="12">
    <source>
        <dbReference type="ARBA" id="ARBA00023012"/>
    </source>
</evidence>
<feature type="domain" description="Histidine kinase" evidence="15">
    <location>
        <begin position="483"/>
        <end position="586"/>
    </location>
</feature>
<comment type="subcellular location">
    <subcellularLocation>
        <location evidence="2">Cell membrane</location>
        <topology evidence="2">Multi-pass membrane protein</topology>
    </subcellularLocation>
</comment>
<dbReference type="Pfam" id="PF00672">
    <property type="entry name" value="HAMP"/>
    <property type="match status" value="1"/>
</dbReference>
<dbReference type="PANTHER" id="PTHR42713:SF2">
    <property type="entry name" value="TWO-COMPONENT SENSOR KINASE YESM"/>
    <property type="match status" value="1"/>
</dbReference>
<feature type="domain" description="HAMP" evidence="16">
    <location>
        <begin position="320"/>
        <end position="372"/>
    </location>
</feature>
<dbReference type="Gene3D" id="3.30.565.10">
    <property type="entry name" value="Histidine kinase-like ATPase, C-terminal domain"/>
    <property type="match status" value="1"/>
</dbReference>
<dbReference type="PRINTS" id="PR00344">
    <property type="entry name" value="BCTRLSENSOR"/>
</dbReference>
<keyword evidence="12" id="KW-0902">Two-component regulatory system</keyword>
<keyword evidence="5" id="KW-0597">Phosphoprotein</keyword>
<evidence type="ECO:0000256" key="2">
    <source>
        <dbReference type="ARBA" id="ARBA00004651"/>
    </source>
</evidence>
<reference evidence="17 18" key="1">
    <citation type="submission" date="2020-04" db="EMBL/GenBank/DDBJ databases">
        <title>Genome sequencing of novel species.</title>
        <authorList>
            <person name="Heo J."/>
            <person name="Kim S.-J."/>
            <person name="Kim J.-S."/>
            <person name="Hong S.-B."/>
            <person name="Kwon S.-W."/>
        </authorList>
    </citation>
    <scope>NUCLEOTIDE SEQUENCE [LARGE SCALE GENOMIC DNA]</scope>
    <source>
        <strain evidence="17 18">MFER-1</strain>
    </source>
</reference>
<dbReference type="Pfam" id="PF02743">
    <property type="entry name" value="dCache_1"/>
    <property type="match status" value="1"/>
</dbReference>
<protein>
    <recommendedName>
        <fullName evidence="3">histidine kinase</fullName>
        <ecNumber evidence="3">2.7.13.3</ecNumber>
    </recommendedName>
</protein>
<dbReference type="InterPro" id="IPR051552">
    <property type="entry name" value="HptR"/>
</dbReference>
<dbReference type="SMART" id="SM00387">
    <property type="entry name" value="HATPase_c"/>
    <property type="match status" value="1"/>
</dbReference>
<evidence type="ECO:0000259" key="16">
    <source>
        <dbReference type="PROSITE" id="PS50885"/>
    </source>
</evidence>
<dbReference type="SUPFAM" id="SSF55874">
    <property type="entry name" value="ATPase domain of HSP90 chaperone/DNA topoisomerase II/histidine kinase"/>
    <property type="match status" value="1"/>
</dbReference>
<dbReference type="PANTHER" id="PTHR42713">
    <property type="entry name" value="HISTIDINE KINASE-RELATED"/>
    <property type="match status" value="1"/>
</dbReference>
<accession>A0A7Z2ZJU0</accession>
<evidence type="ECO:0000259" key="15">
    <source>
        <dbReference type="PROSITE" id="PS50109"/>
    </source>
</evidence>
<dbReference type="InterPro" id="IPR033479">
    <property type="entry name" value="dCache_1"/>
</dbReference>
<keyword evidence="10" id="KW-0067">ATP-binding</keyword>
<dbReference type="InterPro" id="IPR036890">
    <property type="entry name" value="HATPase_C_sf"/>
</dbReference>
<dbReference type="Gene3D" id="3.30.450.20">
    <property type="entry name" value="PAS domain"/>
    <property type="match status" value="2"/>
</dbReference>
<evidence type="ECO:0000313" key="18">
    <source>
        <dbReference type="Proteomes" id="UP000502248"/>
    </source>
</evidence>
<keyword evidence="9 17" id="KW-0418">Kinase</keyword>
<evidence type="ECO:0000256" key="14">
    <source>
        <dbReference type="SAM" id="Phobius"/>
    </source>
</evidence>
<name>A0A7Z2ZJU0_9BACL</name>
<keyword evidence="18" id="KW-1185">Reference proteome</keyword>
<dbReference type="SMART" id="SM00304">
    <property type="entry name" value="HAMP"/>
    <property type="match status" value="1"/>
</dbReference>
<dbReference type="InterPro" id="IPR004358">
    <property type="entry name" value="Sig_transdc_His_kin-like_C"/>
</dbReference>
<feature type="transmembrane region" description="Helical" evidence="14">
    <location>
        <begin position="298"/>
        <end position="318"/>
    </location>
</feature>
<dbReference type="PROSITE" id="PS50109">
    <property type="entry name" value="HIS_KIN"/>
    <property type="match status" value="1"/>
</dbReference>
<gene>
    <name evidence="17" type="ORF">HH215_02860</name>
</gene>
<dbReference type="PROSITE" id="PS50885">
    <property type="entry name" value="HAMP"/>
    <property type="match status" value="1"/>
</dbReference>
<dbReference type="InterPro" id="IPR003660">
    <property type="entry name" value="HAMP_dom"/>
</dbReference>
<dbReference type="InterPro" id="IPR010559">
    <property type="entry name" value="Sig_transdc_His_kin_internal"/>
</dbReference>
<dbReference type="RefSeq" id="WP_169278525.1">
    <property type="nucleotide sequence ID" value="NZ_CP051680.1"/>
</dbReference>
<dbReference type="KEGG" id="cheb:HH215_02860"/>
<evidence type="ECO:0000256" key="11">
    <source>
        <dbReference type="ARBA" id="ARBA00022989"/>
    </source>
</evidence>
<evidence type="ECO:0000256" key="8">
    <source>
        <dbReference type="ARBA" id="ARBA00022741"/>
    </source>
</evidence>
<dbReference type="SUPFAM" id="SSF158472">
    <property type="entry name" value="HAMP domain-like"/>
    <property type="match status" value="1"/>
</dbReference>
<keyword evidence="11 14" id="KW-1133">Transmembrane helix</keyword>
<evidence type="ECO:0000256" key="6">
    <source>
        <dbReference type="ARBA" id="ARBA00022679"/>
    </source>
</evidence>
<organism evidence="17 18">
    <name type="scientific">Cohnella herbarum</name>
    <dbReference type="NCBI Taxonomy" id="2728023"/>
    <lineage>
        <taxon>Bacteria</taxon>
        <taxon>Bacillati</taxon>
        <taxon>Bacillota</taxon>
        <taxon>Bacilli</taxon>
        <taxon>Bacillales</taxon>
        <taxon>Paenibacillaceae</taxon>
        <taxon>Cohnella</taxon>
    </lineage>
</organism>
<evidence type="ECO:0000256" key="4">
    <source>
        <dbReference type="ARBA" id="ARBA00022475"/>
    </source>
</evidence>
<evidence type="ECO:0000256" key="7">
    <source>
        <dbReference type="ARBA" id="ARBA00022692"/>
    </source>
</evidence>
<dbReference type="GO" id="GO:0000155">
    <property type="term" value="F:phosphorelay sensor kinase activity"/>
    <property type="evidence" value="ECO:0007669"/>
    <property type="project" value="InterPro"/>
</dbReference>
<dbReference type="GO" id="GO:0005886">
    <property type="term" value="C:plasma membrane"/>
    <property type="evidence" value="ECO:0007669"/>
    <property type="project" value="UniProtKB-SubCell"/>
</dbReference>
<keyword evidence="7 14" id="KW-0812">Transmembrane</keyword>
<dbReference type="CDD" id="cd18773">
    <property type="entry name" value="PDC1_HK_sensor"/>
    <property type="match status" value="1"/>
</dbReference>
<evidence type="ECO:0000256" key="13">
    <source>
        <dbReference type="ARBA" id="ARBA00023136"/>
    </source>
</evidence>
<evidence type="ECO:0000313" key="17">
    <source>
        <dbReference type="EMBL" id="QJD82223.1"/>
    </source>
</evidence>
<evidence type="ECO:0000256" key="1">
    <source>
        <dbReference type="ARBA" id="ARBA00000085"/>
    </source>
</evidence>
<evidence type="ECO:0000256" key="5">
    <source>
        <dbReference type="ARBA" id="ARBA00022553"/>
    </source>
</evidence>
<dbReference type="AlphaFoldDB" id="A0A7Z2ZJU0"/>
<dbReference type="Proteomes" id="UP000502248">
    <property type="component" value="Chromosome"/>
</dbReference>
<dbReference type="CDD" id="cd06225">
    <property type="entry name" value="HAMP"/>
    <property type="match status" value="1"/>
</dbReference>
<dbReference type="Pfam" id="PF06580">
    <property type="entry name" value="His_kinase"/>
    <property type="match status" value="1"/>
</dbReference>
<evidence type="ECO:0000256" key="10">
    <source>
        <dbReference type="ARBA" id="ARBA00022840"/>
    </source>
</evidence>
<dbReference type="Gene3D" id="6.10.340.10">
    <property type="match status" value="1"/>
</dbReference>
<evidence type="ECO:0000256" key="9">
    <source>
        <dbReference type="ARBA" id="ARBA00022777"/>
    </source>
</evidence>
<dbReference type="EC" id="2.7.13.3" evidence="3"/>
<keyword evidence="4" id="KW-1003">Cell membrane</keyword>
<keyword evidence="13 14" id="KW-0472">Membrane</keyword>
<dbReference type="InterPro" id="IPR003594">
    <property type="entry name" value="HATPase_dom"/>
</dbReference>
<keyword evidence="6" id="KW-0808">Transferase</keyword>
<evidence type="ECO:0000256" key="3">
    <source>
        <dbReference type="ARBA" id="ARBA00012438"/>
    </source>
</evidence>
<dbReference type="GO" id="GO:0005524">
    <property type="term" value="F:ATP binding"/>
    <property type="evidence" value="ECO:0007669"/>
    <property type="project" value="UniProtKB-KW"/>
</dbReference>
<dbReference type="CDD" id="cd12912">
    <property type="entry name" value="PDC2_MCP_like"/>
    <property type="match status" value="1"/>
</dbReference>
<sequence length="594" mass="67493">MGIFSRLRSIQTNMVLAFVILILITILIMSITSYYLTKEAVKSKAQAYTTELVKQVNNNIKSYVNGMKSMSDLVVGNHAVQQYLSTTHFNSLLEEKKAKEAVADMLGSMLVSRTDISSVNVIGYGGQFVSGRKDLELNPYIDLTSLNWYKHAKEAGGDSVISPSHVQPVFKDRYPWVVSLSRELISRDGQTKLGVFLVDLNFSVMNDMVKEIRLGQRGYLFIVDSSGKIVYHPQQQLIYSNLKSEMIDKVLEIKNGTFTSDEGSNSRMYTVRDSDFGWKIVGVSYVNELVDNQNEVRLSFIILGLIVIILAFIISIFLSRRVNRPIKRLQDHMKEVEKGNFDIHVEVPTTIEIGRLARAFNMMVGKIKELMSQVVQDQEQKRKSEINALQAQINPHFLYNTLDSIVWMAENDKSREVVLMTSALAKLFRASISKGEELVSIRTEIEHITNYLMIQKMRYKNKLDYEIEIHDSVRNYLTIKVILQPIVENAIYHGIKMKQGPGLITISAEETDTDIYLIVEDNGKGMDEEKLRTLLLPSPDAEEGRGVGVRNVHERLQLYFGAQYGLSYKSVPGEGTTVHIRMPKALHSRTEEEQ</sequence>
<dbReference type="EMBL" id="CP051680">
    <property type="protein sequence ID" value="QJD82223.1"/>
    <property type="molecule type" value="Genomic_DNA"/>
</dbReference>
<dbReference type="Pfam" id="PF02518">
    <property type="entry name" value="HATPase_c"/>
    <property type="match status" value="1"/>
</dbReference>
<comment type="catalytic activity">
    <reaction evidence="1">
        <text>ATP + protein L-histidine = ADP + protein N-phospho-L-histidine.</text>
        <dbReference type="EC" id="2.7.13.3"/>
    </reaction>
</comment>
<keyword evidence="8" id="KW-0547">Nucleotide-binding</keyword>
<proteinExistence type="predicted"/>
<feature type="transmembrane region" description="Helical" evidence="14">
    <location>
        <begin position="12"/>
        <end position="36"/>
    </location>
</feature>
<dbReference type="InterPro" id="IPR005467">
    <property type="entry name" value="His_kinase_dom"/>
</dbReference>